<dbReference type="EMBL" id="SZZP01000009">
    <property type="protein sequence ID" value="TKV80409.1"/>
    <property type="molecule type" value="Genomic_DNA"/>
</dbReference>
<accession>A0A4U6RYT6</accession>
<comment type="caution">
    <text evidence="1">The sequence shown here is derived from an EMBL/GenBank/DDBJ whole genome shotgun (WGS) entry which is preliminary data.</text>
</comment>
<proteinExistence type="predicted"/>
<dbReference type="RefSeq" id="WP_137479190.1">
    <property type="nucleotide sequence ID" value="NZ_SZZP01000009.1"/>
</dbReference>
<sequence length="84" mass="10169">MELKEPRLIETYVRNYNSERERLARNASAERLRLEAKRDWIEGARQRNTDLVIRYVIWDEDAKQRIAELKQERLRIEAELAALE</sequence>
<reference evidence="1 2" key="1">
    <citation type="submission" date="2019-05" db="EMBL/GenBank/DDBJ databases">
        <title>Draft Genome of Bradyrhizobium elkanii strain SEMIA 938, Used in Commercial Inoculants for Lupinus spp. in Brazil.</title>
        <authorList>
            <person name="Hungria M."/>
            <person name="Delamuta J.R.M."/>
            <person name="Ribeiro R.A."/>
            <person name="Nogueira M.A."/>
        </authorList>
    </citation>
    <scope>NUCLEOTIDE SEQUENCE [LARGE SCALE GENOMIC DNA]</scope>
    <source>
        <strain evidence="1 2">Semia 938</strain>
    </source>
</reference>
<protein>
    <submittedName>
        <fullName evidence="1">Uncharacterized protein</fullName>
    </submittedName>
</protein>
<dbReference type="Proteomes" id="UP000305095">
    <property type="component" value="Unassembled WGS sequence"/>
</dbReference>
<organism evidence="1 2">
    <name type="scientific">Bradyrhizobium elkanii</name>
    <dbReference type="NCBI Taxonomy" id="29448"/>
    <lineage>
        <taxon>Bacteria</taxon>
        <taxon>Pseudomonadati</taxon>
        <taxon>Pseudomonadota</taxon>
        <taxon>Alphaproteobacteria</taxon>
        <taxon>Hyphomicrobiales</taxon>
        <taxon>Nitrobacteraceae</taxon>
        <taxon>Bradyrhizobium</taxon>
    </lineage>
</organism>
<dbReference type="AlphaFoldDB" id="A0A4U6RYT6"/>
<evidence type="ECO:0000313" key="2">
    <source>
        <dbReference type="Proteomes" id="UP000305095"/>
    </source>
</evidence>
<name>A0A4U6RYT6_BRAEL</name>
<evidence type="ECO:0000313" key="1">
    <source>
        <dbReference type="EMBL" id="TKV80409.1"/>
    </source>
</evidence>
<gene>
    <name evidence="1" type="ORF">FDV58_16750</name>
</gene>